<dbReference type="AlphaFoldDB" id="A0A8X6YPK5"/>
<sequence>MSLRIDTTRISANADDKTNMCSSPVLSYYCCQSKVLYLIQRRKSSSFSTSSVISSLTATFRREEKSTLFKSNDFSSSLIEHQMYKPRSKEI</sequence>
<evidence type="ECO:0000313" key="1">
    <source>
        <dbReference type="EMBL" id="GFY74701.1"/>
    </source>
</evidence>
<accession>A0A8X6YPK5</accession>
<dbReference type="EMBL" id="BMAV01020896">
    <property type="protein sequence ID" value="GFY74701.1"/>
    <property type="molecule type" value="Genomic_DNA"/>
</dbReference>
<keyword evidence="2" id="KW-1185">Reference proteome</keyword>
<reference evidence="1" key="1">
    <citation type="submission" date="2020-08" db="EMBL/GenBank/DDBJ databases">
        <title>Multicomponent nature underlies the extraordinary mechanical properties of spider dragline silk.</title>
        <authorList>
            <person name="Kono N."/>
            <person name="Nakamura H."/>
            <person name="Mori M."/>
            <person name="Yoshida Y."/>
            <person name="Ohtoshi R."/>
            <person name="Malay A.D."/>
            <person name="Moran D.A.P."/>
            <person name="Tomita M."/>
            <person name="Numata K."/>
            <person name="Arakawa K."/>
        </authorList>
    </citation>
    <scope>NUCLEOTIDE SEQUENCE</scope>
</reference>
<name>A0A8X6YPK5_9ARAC</name>
<gene>
    <name evidence="1" type="ORF">TNIN_486841</name>
</gene>
<comment type="caution">
    <text evidence="1">The sequence shown here is derived from an EMBL/GenBank/DDBJ whole genome shotgun (WGS) entry which is preliminary data.</text>
</comment>
<protein>
    <submittedName>
        <fullName evidence="1">Uncharacterized protein</fullName>
    </submittedName>
</protein>
<dbReference type="Proteomes" id="UP000886998">
    <property type="component" value="Unassembled WGS sequence"/>
</dbReference>
<organism evidence="1 2">
    <name type="scientific">Trichonephila inaurata madagascariensis</name>
    <dbReference type="NCBI Taxonomy" id="2747483"/>
    <lineage>
        <taxon>Eukaryota</taxon>
        <taxon>Metazoa</taxon>
        <taxon>Ecdysozoa</taxon>
        <taxon>Arthropoda</taxon>
        <taxon>Chelicerata</taxon>
        <taxon>Arachnida</taxon>
        <taxon>Araneae</taxon>
        <taxon>Araneomorphae</taxon>
        <taxon>Entelegynae</taxon>
        <taxon>Araneoidea</taxon>
        <taxon>Nephilidae</taxon>
        <taxon>Trichonephila</taxon>
        <taxon>Trichonephila inaurata</taxon>
    </lineage>
</organism>
<proteinExistence type="predicted"/>
<evidence type="ECO:0000313" key="2">
    <source>
        <dbReference type="Proteomes" id="UP000886998"/>
    </source>
</evidence>